<feature type="region of interest" description="Disordered" evidence="1">
    <location>
        <begin position="1"/>
        <end position="27"/>
    </location>
</feature>
<sequence length="333" mass="38520">MKSKTIESFFKRKSTKTTQSPSEASQIEVPPSSFVLLNSDARPSKISRVEDEALDLSNLEREPGLRKQIYEYPINMRDEIRIAYIKAGPYQHILSEYLVSNSKQHSRYFNHHDLNNFTASSKQHNELQKAQAVEITHLVSINELATGTGMNQIDTLQRPVDTQLQELKSRFNENVVKLLTLTIALDPNEFLKLFDIDKICILVNKFYPEYFSQQERERLPYELKHYELDVCNHPDLRKTSTLSKLSRSLVDSGKSTMYPLVDRLIRLILTLSVSTTSSKRAFSAMKIVKTQLRSKMEDDFLRSSLVVYIEKEIAEKFNINEIIDDFSEMKARA</sequence>
<protein>
    <recommendedName>
        <fullName evidence="2">HAT C-terminal dimerisation domain-containing protein</fullName>
    </recommendedName>
</protein>
<dbReference type="GeneID" id="107900154"/>
<evidence type="ECO:0000259" key="2">
    <source>
        <dbReference type="Pfam" id="PF05699"/>
    </source>
</evidence>
<dbReference type="PANTHER" id="PTHR11697:SF230">
    <property type="entry name" value="ZINC FINGER, MYM DOMAIN CONTAINING 1"/>
    <property type="match status" value="1"/>
</dbReference>
<name>A0A1U8ITD8_GOSHI</name>
<reference evidence="3" key="1">
    <citation type="journal article" date="2020" name="Nat. Genet.">
        <title>Genomic diversifications of five Gossypium allopolyploid species and their impact on cotton improvement.</title>
        <authorList>
            <person name="Chen Z.J."/>
            <person name="Sreedasyam A."/>
            <person name="Ando A."/>
            <person name="Song Q."/>
            <person name="De Santiago L.M."/>
            <person name="Hulse-Kemp A.M."/>
            <person name="Ding M."/>
            <person name="Ye W."/>
            <person name="Kirkbride R.C."/>
            <person name="Jenkins J."/>
            <person name="Plott C."/>
            <person name="Lovell J."/>
            <person name="Lin Y.M."/>
            <person name="Vaughn R."/>
            <person name="Liu B."/>
            <person name="Simpson S."/>
            <person name="Scheffler B.E."/>
            <person name="Wen L."/>
            <person name="Saski C.A."/>
            <person name="Grover C.E."/>
            <person name="Hu G."/>
            <person name="Conover J.L."/>
            <person name="Carlson J.W."/>
            <person name="Shu S."/>
            <person name="Boston L.B."/>
            <person name="Williams M."/>
            <person name="Peterson D.G."/>
            <person name="McGee K."/>
            <person name="Jones D.C."/>
            <person name="Wendel J.F."/>
            <person name="Stelly D.M."/>
            <person name="Grimwood J."/>
            <person name="Schmutz J."/>
        </authorList>
    </citation>
    <scope>NUCLEOTIDE SEQUENCE [LARGE SCALE GENOMIC DNA]</scope>
    <source>
        <strain evidence="3">cv. TM-1</strain>
    </source>
</reference>
<dbReference type="InterPro" id="IPR055298">
    <property type="entry name" value="AtLOH3-like"/>
</dbReference>
<dbReference type="InterPro" id="IPR012337">
    <property type="entry name" value="RNaseH-like_sf"/>
</dbReference>
<dbReference type="SUPFAM" id="SSF53098">
    <property type="entry name" value="Ribonuclease H-like"/>
    <property type="match status" value="1"/>
</dbReference>
<dbReference type="RefSeq" id="XP_016681341.2">
    <property type="nucleotide sequence ID" value="XM_016825852.2"/>
</dbReference>
<dbReference type="PANTHER" id="PTHR11697">
    <property type="entry name" value="GENERAL TRANSCRIPTION FACTOR 2-RELATED ZINC FINGER PROTEIN"/>
    <property type="match status" value="1"/>
</dbReference>
<proteinExistence type="predicted"/>
<dbReference type="Pfam" id="PF05699">
    <property type="entry name" value="Dimer_Tnp_hAT"/>
    <property type="match status" value="1"/>
</dbReference>
<accession>A0A1U8ITD8</accession>
<dbReference type="InterPro" id="IPR008906">
    <property type="entry name" value="HATC_C_dom"/>
</dbReference>
<dbReference type="AlphaFoldDB" id="A0A1U8ITD8"/>
<dbReference type="PaxDb" id="3635-A0A1U8ITD8"/>
<dbReference type="KEGG" id="ghi:107900154"/>
<feature type="compositionally biased region" description="Polar residues" evidence="1">
    <location>
        <begin position="16"/>
        <end position="25"/>
    </location>
</feature>
<evidence type="ECO:0000256" key="1">
    <source>
        <dbReference type="SAM" id="MobiDB-lite"/>
    </source>
</evidence>
<reference evidence="4" key="2">
    <citation type="submission" date="2025-08" db="UniProtKB">
        <authorList>
            <consortium name="RefSeq"/>
        </authorList>
    </citation>
    <scope>IDENTIFICATION</scope>
</reference>
<dbReference type="Proteomes" id="UP000818029">
    <property type="component" value="Chromosome D06"/>
</dbReference>
<organism evidence="3 4">
    <name type="scientific">Gossypium hirsutum</name>
    <name type="common">Upland cotton</name>
    <name type="synonym">Gossypium mexicanum</name>
    <dbReference type="NCBI Taxonomy" id="3635"/>
    <lineage>
        <taxon>Eukaryota</taxon>
        <taxon>Viridiplantae</taxon>
        <taxon>Streptophyta</taxon>
        <taxon>Embryophyta</taxon>
        <taxon>Tracheophyta</taxon>
        <taxon>Spermatophyta</taxon>
        <taxon>Magnoliopsida</taxon>
        <taxon>eudicotyledons</taxon>
        <taxon>Gunneridae</taxon>
        <taxon>Pentapetalae</taxon>
        <taxon>rosids</taxon>
        <taxon>malvids</taxon>
        <taxon>Malvales</taxon>
        <taxon>Malvaceae</taxon>
        <taxon>Malvoideae</taxon>
        <taxon>Gossypium</taxon>
    </lineage>
</organism>
<dbReference type="STRING" id="3635.A0A1U8ITD8"/>
<evidence type="ECO:0000313" key="4">
    <source>
        <dbReference type="RefSeq" id="XP_016681341.2"/>
    </source>
</evidence>
<keyword evidence="3" id="KW-1185">Reference proteome</keyword>
<gene>
    <name evidence="4" type="primary">LOC107900154</name>
</gene>
<evidence type="ECO:0000313" key="3">
    <source>
        <dbReference type="Proteomes" id="UP000818029"/>
    </source>
</evidence>
<dbReference type="GO" id="GO:0046983">
    <property type="term" value="F:protein dimerization activity"/>
    <property type="evidence" value="ECO:0007669"/>
    <property type="project" value="InterPro"/>
</dbReference>
<feature type="domain" description="HAT C-terminal dimerisation" evidence="2">
    <location>
        <begin position="253"/>
        <end position="312"/>
    </location>
</feature>